<protein>
    <submittedName>
        <fullName evidence="1">Uncharacterized protein</fullName>
    </submittedName>
</protein>
<evidence type="ECO:0000313" key="2">
    <source>
        <dbReference type="Proteomes" id="UP000326565"/>
    </source>
</evidence>
<gene>
    <name evidence="1" type="ORF">BDV29DRAFT_180636</name>
</gene>
<keyword evidence="2" id="KW-1185">Reference proteome</keyword>
<name>A0A5N5WU61_9EURO</name>
<organism evidence="1 2">
    <name type="scientific">Aspergillus leporis</name>
    <dbReference type="NCBI Taxonomy" id="41062"/>
    <lineage>
        <taxon>Eukaryota</taxon>
        <taxon>Fungi</taxon>
        <taxon>Dikarya</taxon>
        <taxon>Ascomycota</taxon>
        <taxon>Pezizomycotina</taxon>
        <taxon>Eurotiomycetes</taxon>
        <taxon>Eurotiomycetidae</taxon>
        <taxon>Eurotiales</taxon>
        <taxon>Aspergillaceae</taxon>
        <taxon>Aspergillus</taxon>
        <taxon>Aspergillus subgen. Circumdati</taxon>
    </lineage>
</organism>
<dbReference type="AlphaFoldDB" id="A0A5N5WU61"/>
<evidence type="ECO:0000313" key="1">
    <source>
        <dbReference type="EMBL" id="KAB8070642.1"/>
    </source>
</evidence>
<proteinExistence type="predicted"/>
<dbReference type="EMBL" id="ML732296">
    <property type="protein sequence ID" value="KAB8070642.1"/>
    <property type="molecule type" value="Genomic_DNA"/>
</dbReference>
<sequence length="105" mass="12137">MAEMSPLELQHLDINSFKSSERSWNQDEKNRFCKQPRLFGGSRDHPQSADELLWIEGRCGELHELKPAFSIHSQIGFPNKGVYGSFIFQENMEGFQATYQQCGMH</sequence>
<reference evidence="1 2" key="1">
    <citation type="submission" date="2019-04" db="EMBL/GenBank/DDBJ databases">
        <title>Friends and foes A comparative genomics study of 23 Aspergillus species from section Flavi.</title>
        <authorList>
            <consortium name="DOE Joint Genome Institute"/>
            <person name="Kjaerbolling I."/>
            <person name="Vesth T."/>
            <person name="Frisvad J.C."/>
            <person name="Nybo J.L."/>
            <person name="Theobald S."/>
            <person name="Kildgaard S."/>
            <person name="Isbrandt T."/>
            <person name="Kuo A."/>
            <person name="Sato A."/>
            <person name="Lyhne E.K."/>
            <person name="Kogle M.E."/>
            <person name="Wiebenga A."/>
            <person name="Kun R.S."/>
            <person name="Lubbers R.J."/>
            <person name="Makela M.R."/>
            <person name="Barry K."/>
            <person name="Chovatia M."/>
            <person name="Clum A."/>
            <person name="Daum C."/>
            <person name="Haridas S."/>
            <person name="He G."/>
            <person name="LaButti K."/>
            <person name="Lipzen A."/>
            <person name="Mondo S."/>
            <person name="Riley R."/>
            <person name="Salamov A."/>
            <person name="Simmons B.A."/>
            <person name="Magnuson J.K."/>
            <person name="Henrissat B."/>
            <person name="Mortensen U.H."/>
            <person name="Larsen T.O."/>
            <person name="Devries R.P."/>
            <person name="Grigoriev I.V."/>
            <person name="Machida M."/>
            <person name="Baker S.E."/>
            <person name="Andersen M.R."/>
        </authorList>
    </citation>
    <scope>NUCLEOTIDE SEQUENCE [LARGE SCALE GENOMIC DNA]</scope>
    <source>
        <strain evidence="1 2">CBS 151.66</strain>
    </source>
</reference>
<dbReference type="OrthoDB" id="4487429at2759"/>
<dbReference type="Proteomes" id="UP000326565">
    <property type="component" value="Unassembled WGS sequence"/>
</dbReference>
<accession>A0A5N5WU61</accession>